<dbReference type="GO" id="GO:0005634">
    <property type="term" value="C:nucleus"/>
    <property type="evidence" value="ECO:0007669"/>
    <property type="project" value="TreeGrafter"/>
</dbReference>
<dbReference type="AlphaFoldDB" id="A0A9W6WLG0"/>
<keyword evidence="1" id="KW-0238">DNA-binding</keyword>
<name>A0A9W6WLG0_9STRA</name>
<dbReference type="EMBL" id="BSXW01000302">
    <property type="protein sequence ID" value="GMF17992.1"/>
    <property type="molecule type" value="Genomic_DNA"/>
</dbReference>
<proteinExistence type="predicted"/>
<gene>
    <name evidence="5" type="ORF">Plil01_000666200</name>
</gene>
<evidence type="ECO:0000256" key="1">
    <source>
        <dbReference type="ARBA" id="ARBA00023125"/>
    </source>
</evidence>
<dbReference type="Proteomes" id="UP001165083">
    <property type="component" value="Unassembled WGS sequence"/>
</dbReference>
<feature type="domain" description="HTH CENPB-type" evidence="4">
    <location>
        <begin position="94"/>
        <end position="153"/>
    </location>
</feature>
<organism evidence="5 6">
    <name type="scientific">Phytophthora lilii</name>
    <dbReference type="NCBI Taxonomy" id="2077276"/>
    <lineage>
        <taxon>Eukaryota</taxon>
        <taxon>Sar</taxon>
        <taxon>Stramenopiles</taxon>
        <taxon>Oomycota</taxon>
        <taxon>Peronosporomycetes</taxon>
        <taxon>Peronosporales</taxon>
        <taxon>Peronosporaceae</taxon>
        <taxon>Phytophthora</taxon>
    </lineage>
</organism>
<evidence type="ECO:0000259" key="3">
    <source>
        <dbReference type="Pfam" id="PF03184"/>
    </source>
</evidence>
<reference evidence="5" key="1">
    <citation type="submission" date="2023-04" db="EMBL/GenBank/DDBJ databases">
        <title>Phytophthora lilii NBRC 32176.</title>
        <authorList>
            <person name="Ichikawa N."/>
            <person name="Sato H."/>
            <person name="Tonouchi N."/>
        </authorList>
    </citation>
    <scope>NUCLEOTIDE SEQUENCE</scope>
    <source>
        <strain evidence="5">NBRC 32176</strain>
    </source>
</reference>
<evidence type="ECO:0000256" key="2">
    <source>
        <dbReference type="SAM" id="MobiDB-lite"/>
    </source>
</evidence>
<sequence length="441" mass="49283">MPRQRIPTRYTLLFKVTTVDDWIAARARGESRKAFAKSRDVPRPSLQNWERQIDRLREEIKRRPRAGPSLPPAPSRGSRLTLSGSGRRCVSAPIEDTLCVYIKDERRLEHTVTIDSIIEAACELLPIEIGEKSHEGKKSWCRRFMKRNGLTIRRISHSGRKTRDELEATRLPFVKKVTEVLTQHCHIERGLPVARALFNMDQTSVYWEMGRRTTVEFVGATTVRTTTNTSEGYRCTMAVTAAADGRVLPPHFVYNGVPGGDVEAEVTKYCSGEVATFSVQESAWFDERVMMEWIDKCWKHIVCEPSVLILDSLSVHKKAEIADALACTGTAVLYVPGGCTGVAQPLDVGVMAPLKQHIRRLNTLSRGRPKKVTPQFRWRSIFETAMDGLRCVSSHTVKNAFVKAGPFVPFGPSNHADILTDVGNEPAASCSAEVILEEAVL</sequence>
<keyword evidence="6" id="KW-1185">Reference proteome</keyword>
<evidence type="ECO:0000313" key="5">
    <source>
        <dbReference type="EMBL" id="GMF17992.1"/>
    </source>
</evidence>
<feature type="domain" description="DDE-1" evidence="3">
    <location>
        <begin position="236"/>
        <end position="360"/>
    </location>
</feature>
<feature type="region of interest" description="Disordered" evidence="2">
    <location>
        <begin position="60"/>
        <end position="84"/>
    </location>
</feature>
<dbReference type="InterPro" id="IPR004875">
    <property type="entry name" value="DDE_SF_endonuclease_dom"/>
</dbReference>
<protein>
    <submittedName>
        <fullName evidence="5">Unnamed protein product</fullName>
    </submittedName>
</protein>
<dbReference type="Pfam" id="PF03184">
    <property type="entry name" value="DDE_1"/>
    <property type="match status" value="1"/>
</dbReference>
<dbReference type="GO" id="GO:0003677">
    <property type="term" value="F:DNA binding"/>
    <property type="evidence" value="ECO:0007669"/>
    <property type="project" value="UniProtKB-KW"/>
</dbReference>
<dbReference type="InterPro" id="IPR050863">
    <property type="entry name" value="CenT-Element_Derived"/>
</dbReference>
<accession>A0A9W6WLG0</accession>
<dbReference type="InterPro" id="IPR006600">
    <property type="entry name" value="HTH_CenpB_DNA-bd_dom"/>
</dbReference>
<dbReference type="OrthoDB" id="118212at2759"/>
<dbReference type="PANTHER" id="PTHR19303">
    <property type="entry name" value="TRANSPOSON"/>
    <property type="match status" value="1"/>
</dbReference>
<feature type="compositionally biased region" description="Low complexity" evidence="2">
    <location>
        <begin position="75"/>
        <end position="84"/>
    </location>
</feature>
<dbReference type="Pfam" id="PF03221">
    <property type="entry name" value="HTH_Tnp_Tc5"/>
    <property type="match status" value="1"/>
</dbReference>
<evidence type="ECO:0000259" key="4">
    <source>
        <dbReference type="Pfam" id="PF03221"/>
    </source>
</evidence>
<comment type="caution">
    <text evidence="5">The sequence shown here is derived from an EMBL/GenBank/DDBJ whole genome shotgun (WGS) entry which is preliminary data.</text>
</comment>
<evidence type="ECO:0000313" key="6">
    <source>
        <dbReference type="Proteomes" id="UP001165083"/>
    </source>
</evidence>